<sequence>MKVHSDAFHAAAWPGITAIQRMRYLLPSLSPLHLQSSGVRALLCHAEEETDSRCFITLDKADTASMHICTGDGSTTLAAGRKVATFLH</sequence>
<organism evidence="1 2">
    <name type="scientific">Trichuris suis</name>
    <name type="common">pig whipworm</name>
    <dbReference type="NCBI Taxonomy" id="68888"/>
    <lineage>
        <taxon>Eukaryota</taxon>
        <taxon>Metazoa</taxon>
        <taxon>Ecdysozoa</taxon>
        <taxon>Nematoda</taxon>
        <taxon>Enoplea</taxon>
        <taxon>Dorylaimia</taxon>
        <taxon>Trichinellida</taxon>
        <taxon>Trichuridae</taxon>
        <taxon>Trichuris</taxon>
    </lineage>
</organism>
<protein>
    <submittedName>
        <fullName evidence="1">Uncharacterized protein</fullName>
    </submittedName>
</protein>
<proteinExistence type="predicted"/>
<name>A0A085LU15_9BILA</name>
<keyword evidence="2" id="KW-1185">Reference proteome</keyword>
<dbReference type="Proteomes" id="UP000030764">
    <property type="component" value="Unassembled WGS sequence"/>
</dbReference>
<accession>A0A085LU15</accession>
<dbReference type="EMBL" id="KL363293">
    <property type="protein sequence ID" value="KFD48461.1"/>
    <property type="molecule type" value="Genomic_DNA"/>
</dbReference>
<evidence type="ECO:0000313" key="1">
    <source>
        <dbReference type="EMBL" id="KFD48461.1"/>
    </source>
</evidence>
<evidence type="ECO:0000313" key="2">
    <source>
        <dbReference type="Proteomes" id="UP000030764"/>
    </source>
</evidence>
<gene>
    <name evidence="1" type="ORF">M513_10679</name>
</gene>
<dbReference type="AlphaFoldDB" id="A0A085LU15"/>
<reference evidence="1 2" key="1">
    <citation type="journal article" date="2014" name="Nat. Genet.">
        <title>Genome and transcriptome of the porcine whipworm Trichuris suis.</title>
        <authorList>
            <person name="Jex A.R."/>
            <person name="Nejsum P."/>
            <person name="Schwarz E.M."/>
            <person name="Hu L."/>
            <person name="Young N.D."/>
            <person name="Hall R.S."/>
            <person name="Korhonen P.K."/>
            <person name="Liao S."/>
            <person name="Thamsborg S."/>
            <person name="Xia J."/>
            <person name="Xu P."/>
            <person name="Wang S."/>
            <person name="Scheerlinck J.P."/>
            <person name="Hofmann A."/>
            <person name="Sternberg P.W."/>
            <person name="Wang J."/>
            <person name="Gasser R.B."/>
        </authorList>
    </citation>
    <scope>NUCLEOTIDE SEQUENCE [LARGE SCALE GENOMIC DNA]</scope>
    <source>
        <strain evidence="1">DCEP-RM93M</strain>
    </source>
</reference>